<organism evidence="2">
    <name type="scientific">Anguilla anguilla</name>
    <name type="common">European freshwater eel</name>
    <name type="synonym">Muraena anguilla</name>
    <dbReference type="NCBI Taxonomy" id="7936"/>
    <lineage>
        <taxon>Eukaryota</taxon>
        <taxon>Metazoa</taxon>
        <taxon>Chordata</taxon>
        <taxon>Craniata</taxon>
        <taxon>Vertebrata</taxon>
        <taxon>Euteleostomi</taxon>
        <taxon>Actinopterygii</taxon>
        <taxon>Neopterygii</taxon>
        <taxon>Teleostei</taxon>
        <taxon>Anguilliformes</taxon>
        <taxon>Anguillidae</taxon>
        <taxon>Anguilla</taxon>
    </lineage>
</organism>
<feature type="compositionally biased region" description="Basic and acidic residues" evidence="1">
    <location>
        <begin position="1"/>
        <end position="15"/>
    </location>
</feature>
<feature type="compositionally biased region" description="Basic residues" evidence="1">
    <location>
        <begin position="16"/>
        <end position="29"/>
    </location>
</feature>
<evidence type="ECO:0000313" key="2">
    <source>
        <dbReference type="EMBL" id="JAH60149.1"/>
    </source>
</evidence>
<accession>A0A0E9U2L1</accession>
<dbReference type="EMBL" id="GBXM01048428">
    <property type="protein sequence ID" value="JAH60149.1"/>
    <property type="molecule type" value="Transcribed_RNA"/>
</dbReference>
<name>A0A0E9U2L1_ANGAN</name>
<proteinExistence type="predicted"/>
<protein>
    <submittedName>
        <fullName evidence="2">Uncharacterized protein</fullName>
    </submittedName>
</protein>
<reference evidence="2" key="2">
    <citation type="journal article" date="2015" name="Fish Shellfish Immunol.">
        <title>Early steps in the European eel (Anguilla anguilla)-Vibrio vulnificus interaction in the gills: Role of the RtxA13 toxin.</title>
        <authorList>
            <person name="Callol A."/>
            <person name="Pajuelo D."/>
            <person name="Ebbesson L."/>
            <person name="Teles M."/>
            <person name="MacKenzie S."/>
            <person name="Amaro C."/>
        </authorList>
    </citation>
    <scope>NUCLEOTIDE SEQUENCE</scope>
</reference>
<feature type="region of interest" description="Disordered" evidence="1">
    <location>
        <begin position="1"/>
        <end position="40"/>
    </location>
</feature>
<dbReference type="AlphaFoldDB" id="A0A0E9U2L1"/>
<sequence>MRGGTEKETKTETRKRGTRWKRKQKKRLRKTTDEQGETER</sequence>
<evidence type="ECO:0000256" key="1">
    <source>
        <dbReference type="SAM" id="MobiDB-lite"/>
    </source>
</evidence>
<feature type="compositionally biased region" description="Basic and acidic residues" evidence="1">
    <location>
        <begin position="30"/>
        <end position="40"/>
    </location>
</feature>
<reference evidence="2" key="1">
    <citation type="submission" date="2014-11" db="EMBL/GenBank/DDBJ databases">
        <authorList>
            <person name="Amaro Gonzalez C."/>
        </authorList>
    </citation>
    <scope>NUCLEOTIDE SEQUENCE</scope>
</reference>